<dbReference type="EMBL" id="ML119656">
    <property type="protein sequence ID" value="RPA84864.1"/>
    <property type="molecule type" value="Genomic_DNA"/>
</dbReference>
<name>A0A3N4ITC0_ASCIM</name>
<evidence type="ECO:0000313" key="2">
    <source>
        <dbReference type="Proteomes" id="UP000275078"/>
    </source>
</evidence>
<keyword evidence="2" id="KW-1185">Reference proteome</keyword>
<accession>A0A3N4ITC0</accession>
<evidence type="ECO:0000313" key="1">
    <source>
        <dbReference type="EMBL" id="RPA84864.1"/>
    </source>
</evidence>
<reference evidence="1 2" key="1">
    <citation type="journal article" date="2018" name="Nat. Ecol. Evol.">
        <title>Pezizomycetes genomes reveal the molecular basis of ectomycorrhizal truffle lifestyle.</title>
        <authorList>
            <person name="Murat C."/>
            <person name="Payen T."/>
            <person name="Noel B."/>
            <person name="Kuo A."/>
            <person name="Morin E."/>
            <person name="Chen J."/>
            <person name="Kohler A."/>
            <person name="Krizsan K."/>
            <person name="Balestrini R."/>
            <person name="Da Silva C."/>
            <person name="Montanini B."/>
            <person name="Hainaut M."/>
            <person name="Levati E."/>
            <person name="Barry K.W."/>
            <person name="Belfiori B."/>
            <person name="Cichocki N."/>
            <person name="Clum A."/>
            <person name="Dockter R.B."/>
            <person name="Fauchery L."/>
            <person name="Guy J."/>
            <person name="Iotti M."/>
            <person name="Le Tacon F."/>
            <person name="Lindquist E.A."/>
            <person name="Lipzen A."/>
            <person name="Malagnac F."/>
            <person name="Mello A."/>
            <person name="Molinier V."/>
            <person name="Miyauchi S."/>
            <person name="Poulain J."/>
            <person name="Riccioni C."/>
            <person name="Rubini A."/>
            <person name="Sitrit Y."/>
            <person name="Splivallo R."/>
            <person name="Traeger S."/>
            <person name="Wang M."/>
            <person name="Zifcakova L."/>
            <person name="Wipf D."/>
            <person name="Zambonelli A."/>
            <person name="Paolocci F."/>
            <person name="Nowrousian M."/>
            <person name="Ottonello S."/>
            <person name="Baldrian P."/>
            <person name="Spatafora J.W."/>
            <person name="Henrissat B."/>
            <person name="Nagy L.G."/>
            <person name="Aury J.M."/>
            <person name="Wincker P."/>
            <person name="Grigoriev I.V."/>
            <person name="Bonfante P."/>
            <person name="Martin F.M."/>
        </authorList>
    </citation>
    <scope>NUCLEOTIDE SEQUENCE [LARGE SCALE GENOMIC DNA]</scope>
    <source>
        <strain evidence="1 2">RN42</strain>
    </source>
</reference>
<proteinExistence type="predicted"/>
<organism evidence="1 2">
    <name type="scientific">Ascobolus immersus RN42</name>
    <dbReference type="NCBI Taxonomy" id="1160509"/>
    <lineage>
        <taxon>Eukaryota</taxon>
        <taxon>Fungi</taxon>
        <taxon>Dikarya</taxon>
        <taxon>Ascomycota</taxon>
        <taxon>Pezizomycotina</taxon>
        <taxon>Pezizomycetes</taxon>
        <taxon>Pezizales</taxon>
        <taxon>Ascobolaceae</taxon>
        <taxon>Ascobolus</taxon>
    </lineage>
</organism>
<dbReference type="Proteomes" id="UP000275078">
    <property type="component" value="Unassembled WGS sequence"/>
</dbReference>
<protein>
    <recommendedName>
        <fullName evidence="3">F-box domain-containing protein</fullName>
    </recommendedName>
</protein>
<evidence type="ECO:0008006" key="3">
    <source>
        <dbReference type="Google" id="ProtNLM"/>
    </source>
</evidence>
<gene>
    <name evidence="1" type="ORF">BJ508DRAFT_303264</name>
</gene>
<sequence length="434" mass="49896">MRPLRQSPLELLPFELKLEVLLLTDFPTLFKLCAAAPSFYAVYYKHLPLLQRTLIRRYHTKESIELLDRFRPGRLGMDRIQTAIFASFHSWIDQYQSFQCFEWTTDLENIRKGLGTTQGIVGSLEEALLVIRLEEYAAMLYKEARDFGYHTPLHDFTKVPPRSQYANDSLAQALLRIDMSTPGDQTDDDPETRGMVRRALLQFMIMTAYYHDKSFAEEYRPAIKNDPILLRRCVDLKRYSWQFSVSRNSNPTIYDCSYVRTLSVSDVATVLSVVAPILHHFYSPPSKDSPTGTGRTEGIRDFWAIRLFHLRSCFPSGFLTADTLSGKIDFEVAATEEAQSLARSYSLAVSTGAWRSSYKSQLDTFQNAVETSKGVEPTDRTNRWLVPRPWIVPRQILFSVCPRNVKSSVLDLSSAEQGEYHIHDILDLMRSRPF</sequence>
<dbReference type="AlphaFoldDB" id="A0A3N4ITC0"/>